<dbReference type="Proteomes" id="UP000002230">
    <property type="component" value="Chromosome"/>
</dbReference>
<dbReference type="EMBL" id="CP002154">
    <property type="protein sequence ID" value="ADM40172.1"/>
    <property type="molecule type" value="Genomic_DNA"/>
</dbReference>
<dbReference type="PATRIC" id="fig|718251.5.peg.49"/>
<keyword evidence="2" id="KW-1185">Reference proteome</keyword>
<dbReference type="InterPro" id="IPR011330">
    <property type="entry name" value="Glyco_hydro/deAcase_b/a-brl"/>
</dbReference>
<evidence type="ECO:0000313" key="1">
    <source>
        <dbReference type="EMBL" id="ADM40172.1"/>
    </source>
</evidence>
<reference evidence="1 2" key="2">
    <citation type="journal article" date="2011" name="BMC Immunol.">
        <title>Comparison of static immersion and intravenous injection systems for exposure of zebrafish embryos to the natural pathogen Edwardsiella tarda.</title>
        <authorList>
            <person name="van Soest J.J."/>
            <person name="Stockhammer O.W."/>
            <person name="Ordas A."/>
            <person name="Bloemberg G.V."/>
            <person name="Spaink H.P."/>
            <person name="Meijer A.H."/>
        </authorList>
    </citation>
    <scope>NUCLEOTIDE SEQUENCE [LARGE SCALE GENOMIC DNA]</scope>
    <source>
        <strain evidence="1 2">FL6-60</strain>
    </source>
</reference>
<dbReference type="AlphaFoldDB" id="A0A0H3DLP2"/>
<dbReference type="GO" id="GO:0005975">
    <property type="term" value="P:carbohydrate metabolic process"/>
    <property type="evidence" value="ECO:0007669"/>
    <property type="project" value="InterPro"/>
</dbReference>
<protein>
    <recommendedName>
        <fullName evidence="3">Deacetylase</fullName>
    </recommendedName>
</protein>
<gene>
    <name evidence="1" type="ordered locus">ETAF_0049</name>
</gene>
<dbReference type="HOGENOM" id="CLU_067768_0_0_6"/>
<dbReference type="SUPFAM" id="SSF88713">
    <property type="entry name" value="Glycoside hydrolase/deacetylase"/>
    <property type="match status" value="1"/>
</dbReference>
<dbReference type="KEGG" id="etd:ETAF_0049"/>
<name>A0A0H3DLP2_EDWTF</name>
<accession>A0A0H3DLP2</accession>
<proteinExistence type="predicted"/>
<sequence>MSHPAFIITIDTEGDNLWQNHDRITTENARYLPRFQQLCEKYGFKPVYLTNYEMASDPVYVEFAQDVIARGCGEVGMHLHAWNSPPEIPLTDNDWANKPYLIEYPAEVIQQKVDYMTHLLEDTFQTKMVSHRAGRWAMNAFYLQLLLAHGYQVDCSVTPRVDWRGARGAPQGNGGSDYSGYPDNAYFVDADDLRREGTSTLLEVPMSTRLKHAPLFNHLRGAYDRLRGKRRPASVQWLRPRGGNLQEMQRVAEYHLSQGRDYVEFMLHSSEFMPGGSPTFRNEQDIERLYHDLEALFDWLAPQVMGQTLAEYYQIKRGQRPAM</sequence>
<reference evidence="2" key="1">
    <citation type="submission" date="2010-08" db="EMBL/GenBank/DDBJ databases">
        <title>Genome comparisons of Edwardsiella bacteria analysed using deep sequencing technology.</title>
        <authorList>
            <person name="van Soest J.J."/>
            <person name="Henkel C.V."/>
            <person name="Jansen H.J."/>
            <person name="van den Hondel C.A.M.J.J."/>
            <person name="Bloemberg G.V."/>
            <person name="Meijer A.H."/>
            <person name="Spaink H.P."/>
        </authorList>
    </citation>
    <scope>NUCLEOTIDE SEQUENCE [LARGE SCALE GENOMIC DNA]</scope>
    <source>
        <strain evidence="2">FL6-60</strain>
    </source>
</reference>
<organism evidence="1 2">
    <name type="scientific">Edwardsiella tarda (strain FL6-60)</name>
    <dbReference type="NCBI Taxonomy" id="718251"/>
    <lineage>
        <taxon>Bacteria</taxon>
        <taxon>Pseudomonadati</taxon>
        <taxon>Pseudomonadota</taxon>
        <taxon>Gammaproteobacteria</taxon>
        <taxon>Enterobacterales</taxon>
        <taxon>Hafniaceae</taxon>
        <taxon>Edwardsiella</taxon>
    </lineage>
</organism>
<dbReference type="Gene3D" id="3.20.20.370">
    <property type="entry name" value="Glycoside hydrolase/deacetylase"/>
    <property type="match status" value="1"/>
</dbReference>
<evidence type="ECO:0008006" key="3">
    <source>
        <dbReference type="Google" id="ProtNLM"/>
    </source>
</evidence>
<evidence type="ECO:0000313" key="2">
    <source>
        <dbReference type="Proteomes" id="UP000002230"/>
    </source>
</evidence>